<evidence type="ECO:0000313" key="3">
    <source>
        <dbReference type="Proteomes" id="UP000664164"/>
    </source>
</evidence>
<evidence type="ECO:0000313" key="2">
    <source>
        <dbReference type="EMBL" id="MBO1267635.1"/>
    </source>
</evidence>
<dbReference type="InterPro" id="IPR037401">
    <property type="entry name" value="SnoaL-like"/>
</dbReference>
<dbReference type="Pfam" id="PF13474">
    <property type="entry name" value="SnoaL_3"/>
    <property type="match status" value="1"/>
</dbReference>
<dbReference type="InterPro" id="IPR032710">
    <property type="entry name" value="NTF2-like_dom_sf"/>
</dbReference>
<dbReference type="Gene3D" id="3.10.450.50">
    <property type="match status" value="1"/>
</dbReference>
<dbReference type="AlphaFoldDB" id="A0A939HHL9"/>
<dbReference type="RefSeq" id="WP_207615437.1">
    <property type="nucleotide sequence ID" value="NZ_JAFNLL010000012.1"/>
</dbReference>
<feature type="domain" description="SnoaL-like" evidence="1">
    <location>
        <begin position="8"/>
        <end position="126"/>
    </location>
</feature>
<evidence type="ECO:0000259" key="1">
    <source>
        <dbReference type="Pfam" id="PF13474"/>
    </source>
</evidence>
<name>A0A939HHL9_9MICC</name>
<gene>
    <name evidence="2" type="ORF">J1902_06495</name>
</gene>
<reference evidence="2" key="1">
    <citation type="submission" date="2021-03" db="EMBL/GenBank/DDBJ databases">
        <title>A new species, PO-11, isolated from a karst cave deposit.</title>
        <authorList>
            <person name="Zhaoxiaoyong W."/>
        </authorList>
    </citation>
    <scope>NUCLEOTIDE SEQUENCE</scope>
    <source>
        <strain evidence="2">PO-11</strain>
    </source>
</reference>
<sequence length="137" mass="14709">MRRSQELEDLVARWFAAASTGDASLVDTAVSLDPGARLIGSDPSEWLHGGEAVARFLRGEVTNAAGQAQFSPEGTEAFEEGTVGWATTRLTITLPDGGHVSPRWSAVFHREGDTWRFVQTHASIGVANADIGWIYPG</sequence>
<accession>A0A939HHL9</accession>
<comment type="caution">
    <text evidence="2">The sequence shown here is derived from an EMBL/GenBank/DDBJ whole genome shotgun (WGS) entry which is preliminary data.</text>
</comment>
<organism evidence="2 3">
    <name type="scientific">Arthrobacter cavernae</name>
    <dbReference type="NCBI Taxonomy" id="2817681"/>
    <lineage>
        <taxon>Bacteria</taxon>
        <taxon>Bacillati</taxon>
        <taxon>Actinomycetota</taxon>
        <taxon>Actinomycetes</taxon>
        <taxon>Micrococcales</taxon>
        <taxon>Micrococcaceae</taxon>
        <taxon>Arthrobacter</taxon>
    </lineage>
</organism>
<protein>
    <submittedName>
        <fullName evidence="2">Nuclear transport factor 2 family protein</fullName>
    </submittedName>
</protein>
<keyword evidence="3" id="KW-1185">Reference proteome</keyword>
<dbReference type="EMBL" id="JAFNLL010000012">
    <property type="protein sequence ID" value="MBO1267635.1"/>
    <property type="molecule type" value="Genomic_DNA"/>
</dbReference>
<proteinExistence type="predicted"/>
<dbReference type="Proteomes" id="UP000664164">
    <property type="component" value="Unassembled WGS sequence"/>
</dbReference>
<dbReference type="SUPFAM" id="SSF54427">
    <property type="entry name" value="NTF2-like"/>
    <property type="match status" value="1"/>
</dbReference>